<feature type="transmembrane region" description="Helical" evidence="1">
    <location>
        <begin position="64"/>
        <end position="82"/>
    </location>
</feature>
<protein>
    <submittedName>
        <fullName evidence="2">Uncharacterized protein</fullName>
    </submittedName>
</protein>
<feature type="transmembrane region" description="Helical" evidence="1">
    <location>
        <begin position="89"/>
        <end position="114"/>
    </location>
</feature>
<keyword evidence="1" id="KW-0812">Transmembrane</keyword>
<name>A0A9X2BS93_9BACL</name>
<feature type="transmembrane region" description="Helical" evidence="1">
    <location>
        <begin position="207"/>
        <end position="228"/>
    </location>
</feature>
<keyword evidence="1" id="KW-1133">Transmembrane helix</keyword>
<sequence length="236" mass="26147">MRSNPSIKARPIRHAGRALRVAADMSWLQLTWSAWFISFVILAYALIEINAQNFMTFAFQPSKVFMLVIGIISVSGFLSFYARFGVTRTAYFCGSSLAAATVAFVLMGFVGVLGSLQHWLIPAPEKVSFLGEDASWLLTVIVYFLNALVYYLAGYVIGAGFYRFGKLGGMLYIVLALAVLFASESMWDLELKDLLNRVVYIGHLPVWGSLLGTLLLAALTLGIIWATLKKVRIKIK</sequence>
<keyword evidence="1" id="KW-0472">Membrane</keyword>
<reference evidence="2" key="1">
    <citation type="submission" date="2022-04" db="EMBL/GenBank/DDBJ databases">
        <authorList>
            <person name="Seo M.-J."/>
        </authorList>
    </citation>
    <scope>NUCLEOTIDE SEQUENCE</scope>
    <source>
        <strain evidence="2">MBLB2552</strain>
    </source>
</reference>
<dbReference type="RefSeq" id="WP_248550734.1">
    <property type="nucleotide sequence ID" value="NZ_JALPRK010000003.1"/>
</dbReference>
<gene>
    <name evidence="2" type="ORF">M0651_04925</name>
</gene>
<evidence type="ECO:0000313" key="2">
    <source>
        <dbReference type="EMBL" id="MCK8486516.1"/>
    </source>
</evidence>
<dbReference type="EMBL" id="JALPRK010000003">
    <property type="protein sequence ID" value="MCK8486516.1"/>
    <property type="molecule type" value="Genomic_DNA"/>
</dbReference>
<evidence type="ECO:0000313" key="3">
    <source>
        <dbReference type="Proteomes" id="UP001139534"/>
    </source>
</evidence>
<accession>A0A9X2BS93</accession>
<organism evidence="2 3">
    <name type="scientific">Paenibacillus mellifer</name>
    <dbReference type="NCBI Taxonomy" id="2937794"/>
    <lineage>
        <taxon>Bacteria</taxon>
        <taxon>Bacillati</taxon>
        <taxon>Bacillota</taxon>
        <taxon>Bacilli</taxon>
        <taxon>Bacillales</taxon>
        <taxon>Paenibacillaceae</taxon>
        <taxon>Paenibacillus</taxon>
    </lineage>
</organism>
<feature type="transmembrane region" description="Helical" evidence="1">
    <location>
        <begin position="21"/>
        <end position="44"/>
    </location>
</feature>
<evidence type="ECO:0000256" key="1">
    <source>
        <dbReference type="SAM" id="Phobius"/>
    </source>
</evidence>
<feature type="transmembrane region" description="Helical" evidence="1">
    <location>
        <begin position="169"/>
        <end position="187"/>
    </location>
</feature>
<dbReference type="Proteomes" id="UP001139534">
    <property type="component" value="Unassembled WGS sequence"/>
</dbReference>
<keyword evidence="3" id="KW-1185">Reference proteome</keyword>
<comment type="caution">
    <text evidence="2">The sequence shown here is derived from an EMBL/GenBank/DDBJ whole genome shotgun (WGS) entry which is preliminary data.</text>
</comment>
<proteinExistence type="predicted"/>
<feature type="transmembrane region" description="Helical" evidence="1">
    <location>
        <begin position="134"/>
        <end position="157"/>
    </location>
</feature>
<dbReference type="AlphaFoldDB" id="A0A9X2BS93"/>